<reference evidence="1 2" key="1">
    <citation type="submission" date="2017-04" db="EMBL/GenBank/DDBJ databases">
        <title>Draft genome sequence of Tuber borchii Vittad., a whitish edible truffle.</title>
        <authorList>
            <consortium name="DOE Joint Genome Institute"/>
            <person name="Murat C."/>
            <person name="Kuo A."/>
            <person name="Barry K.W."/>
            <person name="Clum A."/>
            <person name="Dockter R.B."/>
            <person name="Fauchery L."/>
            <person name="Iotti M."/>
            <person name="Kohler A."/>
            <person name="Labutti K."/>
            <person name="Lindquist E.A."/>
            <person name="Lipzen A."/>
            <person name="Ohm R.A."/>
            <person name="Wang M."/>
            <person name="Grigoriev I.V."/>
            <person name="Zambonelli A."/>
            <person name="Martin F.M."/>
        </authorList>
    </citation>
    <scope>NUCLEOTIDE SEQUENCE [LARGE SCALE GENOMIC DNA]</scope>
    <source>
        <strain evidence="1 2">Tbo3840</strain>
    </source>
</reference>
<dbReference type="Proteomes" id="UP000244722">
    <property type="component" value="Unassembled WGS sequence"/>
</dbReference>
<gene>
    <name evidence="1" type="ORF">B9Z19DRAFT_1066874</name>
</gene>
<sequence length="169" mass="19196">MSTLIQCLRPYVATTNLLIEYVATTSIAEASMEEFQTRTFGPDHSITLNTMSFGRMKADFSFYLSGHMMADHLSTSLDNYSHLQLSLFSHPYLYSPSWGHKVIHFIYMMDFAKAGMHTPVLGQMYWLGVKIHEDKSVNVELQWQEMVSGLFDYDNTEYEGINAALGAGI</sequence>
<evidence type="ECO:0000313" key="2">
    <source>
        <dbReference type="Proteomes" id="UP000244722"/>
    </source>
</evidence>
<organism evidence="1 2">
    <name type="scientific">Tuber borchii</name>
    <name type="common">White truffle</name>
    <dbReference type="NCBI Taxonomy" id="42251"/>
    <lineage>
        <taxon>Eukaryota</taxon>
        <taxon>Fungi</taxon>
        <taxon>Dikarya</taxon>
        <taxon>Ascomycota</taxon>
        <taxon>Pezizomycotina</taxon>
        <taxon>Pezizomycetes</taxon>
        <taxon>Pezizales</taxon>
        <taxon>Tuberaceae</taxon>
        <taxon>Tuber</taxon>
    </lineage>
</organism>
<accession>A0A2T6ZL46</accession>
<dbReference type="AlphaFoldDB" id="A0A2T6ZL46"/>
<protein>
    <submittedName>
        <fullName evidence="1">Uncharacterized protein</fullName>
    </submittedName>
</protein>
<keyword evidence="2" id="KW-1185">Reference proteome</keyword>
<evidence type="ECO:0000313" key="1">
    <source>
        <dbReference type="EMBL" id="PUU76144.1"/>
    </source>
</evidence>
<dbReference type="EMBL" id="NESQ01000200">
    <property type="protein sequence ID" value="PUU76144.1"/>
    <property type="molecule type" value="Genomic_DNA"/>
</dbReference>
<name>A0A2T6ZL46_TUBBO</name>
<proteinExistence type="predicted"/>
<comment type="caution">
    <text evidence="1">The sequence shown here is derived from an EMBL/GenBank/DDBJ whole genome shotgun (WGS) entry which is preliminary data.</text>
</comment>